<reference evidence="1 2" key="1">
    <citation type="submission" date="2014-11" db="EMBL/GenBank/DDBJ databases">
        <authorList>
            <person name="Zhu J."/>
            <person name="Qi W."/>
            <person name="Song R."/>
        </authorList>
    </citation>
    <scope>NUCLEOTIDE SEQUENCE [LARGE SCALE GENOMIC DNA]</scope>
</reference>
<keyword evidence="2" id="KW-1185">Reference proteome</keyword>
<proteinExistence type="predicted"/>
<name>A0A0G4G7S8_VITBC</name>
<evidence type="ECO:0000313" key="2">
    <source>
        <dbReference type="Proteomes" id="UP000041254"/>
    </source>
</evidence>
<evidence type="ECO:0000313" key="1">
    <source>
        <dbReference type="EMBL" id="CEM24713.1"/>
    </source>
</evidence>
<organism evidence="1 2">
    <name type="scientific">Vitrella brassicaformis (strain CCMP3155)</name>
    <dbReference type="NCBI Taxonomy" id="1169540"/>
    <lineage>
        <taxon>Eukaryota</taxon>
        <taxon>Sar</taxon>
        <taxon>Alveolata</taxon>
        <taxon>Colpodellida</taxon>
        <taxon>Vitrellaceae</taxon>
        <taxon>Vitrella</taxon>
    </lineage>
</organism>
<sequence length="74" mass="8910">MMMKIVHPRHQTRDARVQALKEIIETADPNERLETIKAYLKERTRKRRWQARGQQLQYGMFDFLRVFAVPLGLK</sequence>
<protein>
    <submittedName>
        <fullName evidence="1">Uncharacterized protein</fullName>
    </submittedName>
</protein>
<dbReference type="AlphaFoldDB" id="A0A0G4G7S8"/>
<accession>A0A0G4G7S8</accession>
<dbReference type="InParanoid" id="A0A0G4G7S8"/>
<dbReference type="EMBL" id="CDMY01000588">
    <property type="protein sequence ID" value="CEM24713.1"/>
    <property type="molecule type" value="Genomic_DNA"/>
</dbReference>
<gene>
    <name evidence="1" type="ORF">Vbra_6164</name>
</gene>
<dbReference type="Proteomes" id="UP000041254">
    <property type="component" value="Unassembled WGS sequence"/>
</dbReference>
<dbReference type="VEuPathDB" id="CryptoDB:Vbra_6164"/>